<dbReference type="InterPro" id="IPR014194">
    <property type="entry name" value="Spore_III_AE"/>
</dbReference>
<dbReference type="Proteomes" id="UP000198661">
    <property type="component" value="Unassembled WGS sequence"/>
</dbReference>
<keyword evidence="1" id="KW-1133">Transmembrane helix</keyword>
<keyword evidence="2" id="KW-0732">Signal</keyword>
<feature type="signal peptide" evidence="2">
    <location>
        <begin position="1"/>
        <end position="23"/>
    </location>
</feature>
<evidence type="ECO:0000256" key="1">
    <source>
        <dbReference type="SAM" id="Phobius"/>
    </source>
</evidence>
<accession>A0A1I2L4T7</accession>
<dbReference type="OrthoDB" id="2373222at2"/>
<name>A0A1I2L4T7_9BACL</name>
<feature type="transmembrane region" description="Helical" evidence="1">
    <location>
        <begin position="136"/>
        <end position="155"/>
    </location>
</feature>
<dbReference type="EMBL" id="FOOK01000004">
    <property type="protein sequence ID" value="SFF73510.1"/>
    <property type="molecule type" value="Genomic_DNA"/>
</dbReference>
<feature type="chain" id="PRO_5011687197" evidence="2">
    <location>
        <begin position="24"/>
        <end position="396"/>
    </location>
</feature>
<organism evidence="3 4">
    <name type="scientific">Planifilum fulgidum</name>
    <dbReference type="NCBI Taxonomy" id="201973"/>
    <lineage>
        <taxon>Bacteria</taxon>
        <taxon>Bacillati</taxon>
        <taxon>Bacillota</taxon>
        <taxon>Bacilli</taxon>
        <taxon>Bacillales</taxon>
        <taxon>Thermoactinomycetaceae</taxon>
        <taxon>Planifilum</taxon>
    </lineage>
</organism>
<sequence length="396" mass="42698">MDRLLKRIGLVVAIFLTAPLVCAAANDQPDSSVSEQLVRTQLEQLDTEPLESFWRDLKQEYGRYMPGGEKGDLFDAVLSPEGGFSPEETLKALARYFFHEILYSGKLLGTVIVLAVLSMILQLLSTAFQHDQVSRVAFAVAFMVIIILAMDSFSVAVESAKTAIERMIHFMLALIPLVLTLLASMGNFGSVAMLHPLIVFMIHVVGTLIYTVIFPLLFFSAVLGIVSCLSEKYKLNQLADLFRRVSMALLGGLLTIFLGIISIQGATAAVTDGVTIRTAKYLTGNFVPVVGRMFSDAADTVVGASLLVKNAVGMAGVLILLFISAFPALKIISLAVIYNFSAAVMQPLGSGPIIDCLNIIGKTLMYIFAALATVGLMFFLAVTIIIAAGNISVMIR</sequence>
<feature type="transmembrane region" description="Helical" evidence="1">
    <location>
        <begin position="167"/>
        <end position="185"/>
    </location>
</feature>
<protein>
    <submittedName>
        <fullName evidence="3">Stage III sporulation protein AE</fullName>
    </submittedName>
</protein>
<keyword evidence="1" id="KW-0472">Membrane</keyword>
<keyword evidence="4" id="KW-1185">Reference proteome</keyword>
<dbReference type="NCBIfam" id="TIGR02829">
    <property type="entry name" value="spore_III_AE"/>
    <property type="match status" value="1"/>
</dbReference>
<keyword evidence="1" id="KW-0812">Transmembrane</keyword>
<evidence type="ECO:0000313" key="3">
    <source>
        <dbReference type="EMBL" id="SFF73510.1"/>
    </source>
</evidence>
<dbReference type="Pfam" id="PF09546">
    <property type="entry name" value="Spore_III_AE"/>
    <property type="match status" value="1"/>
</dbReference>
<feature type="transmembrane region" description="Helical" evidence="1">
    <location>
        <begin position="101"/>
        <end position="124"/>
    </location>
</feature>
<dbReference type="AlphaFoldDB" id="A0A1I2L4T7"/>
<feature type="transmembrane region" description="Helical" evidence="1">
    <location>
        <begin position="246"/>
        <end position="270"/>
    </location>
</feature>
<feature type="transmembrane region" description="Helical" evidence="1">
    <location>
        <begin position="364"/>
        <end position="388"/>
    </location>
</feature>
<feature type="transmembrane region" description="Helical" evidence="1">
    <location>
        <begin position="317"/>
        <end position="344"/>
    </location>
</feature>
<dbReference type="RefSeq" id="WP_092035834.1">
    <property type="nucleotide sequence ID" value="NZ_FOOK01000004.1"/>
</dbReference>
<dbReference type="STRING" id="201973.SAMN04488025_1046"/>
<proteinExistence type="predicted"/>
<gene>
    <name evidence="3" type="ORF">SAMN04488025_1046</name>
</gene>
<evidence type="ECO:0000313" key="4">
    <source>
        <dbReference type="Proteomes" id="UP000198661"/>
    </source>
</evidence>
<reference evidence="3 4" key="1">
    <citation type="submission" date="2016-10" db="EMBL/GenBank/DDBJ databases">
        <authorList>
            <person name="de Groot N.N."/>
        </authorList>
    </citation>
    <scope>NUCLEOTIDE SEQUENCE [LARGE SCALE GENOMIC DNA]</scope>
    <source>
        <strain evidence="3 4">DSM 44945</strain>
    </source>
</reference>
<feature type="transmembrane region" description="Helical" evidence="1">
    <location>
        <begin position="197"/>
        <end position="226"/>
    </location>
</feature>
<evidence type="ECO:0000256" key="2">
    <source>
        <dbReference type="SAM" id="SignalP"/>
    </source>
</evidence>